<dbReference type="HOGENOM" id="CLU_083873_8_1_10"/>
<dbReference type="RefSeq" id="WP_013445920.1">
    <property type="nucleotide sequence ID" value="NC_014734.1"/>
</dbReference>
<name>E4T757_PALPW</name>
<evidence type="ECO:0000256" key="1">
    <source>
        <dbReference type="ARBA" id="ARBA00004141"/>
    </source>
</evidence>
<dbReference type="GO" id="GO:0000271">
    <property type="term" value="P:polysaccharide biosynthetic process"/>
    <property type="evidence" value="ECO:0007669"/>
    <property type="project" value="InterPro"/>
</dbReference>
<evidence type="ECO:0000259" key="7">
    <source>
        <dbReference type="Pfam" id="PF04138"/>
    </source>
</evidence>
<keyword evidence="4 6" id="KW-1133">Transmembrane helix</keyword>
<dbReference type="GO" id="GO:0005886">
    <property type="term" value="C:plasma membrane"/>
    <property type="evidence" value="ECO:0007669"/>
    <property type="project" value="TreeGrafter"/>
</dbReference>
<dbReference type="Proteomes" id="UP000008718">
    <property type="component" value="Chromosome"/>
</dbReference>
<evidence type="ECO:0000256" key="4">
    <source>
        <dbReference type="ARBA" id="ARBA00022989"/>
    </source>
</evidence>
<evidence type="ECO:0000313" key="8">
    <source>
        <dbReference type="EMBL" id="ADQ80551.1"/>
    </source>
</evidence>
<protein>
    <submittedName>
        <fullName evidence="8">GtrA family protein</fullName>
    </submittedName>
</protein>
<sequence length="137" mass="15394">MVEAFNYLAKFFKAQVASLTATLVDFSITYILTSFVGFSYILSSGIGVVCGGVVNFTLGRYWVFSAENEKKADQIPRYMLVWLSSMLLNMGGIIFFTEIVGLYYLISKIATAVIVGVFFNYYLQKTFVFKTKTKSSI</sequence>
<proteinExistence type="inferred from homology"/>
<reference key="1">
    <citation type="submission" date="2010-11" db="EMBL/GenBank/DDBJ databases">
        <title>The complete genome of Paludibacter propionicigenes DSM 17365.</title>
        <authorList>
            <consortium name="US DOE Joint Genome Institute (JGI-PGF)"/>
            <person name="Lucas S."/>
            <person name="Copeland A."/>
            <person name="Lapidus A."/>
            <person name="Bruce D."/>
            <person name="Goodwin L."/>
            <person name="Pitluck S."/>
            <person name="Kyrpides N."/>
            <person name="Mavromatis K."/>
            <person name="Ivanova N."/>
            <person name="Munk A.C."/>
            <person name="Brettin T."/>
            <person name="Detter J.C."/>
            <person name="Han C."/>
            <person name="Tapia R."/>
            <person name="Land M."/>
            <person name="Hauser L."/>
            <person name="Markowitz V."/>
            <person name="Cheng J.-F."/>
            <person name="Hugenholtz P."/>
            <person name="Woyke T."/>
            <person name="Wu D."/>
            <person name="Gronow S."/>
            <person name="Wellnitz S."/>
            <person name="Brambilla E."/>
            <person name="Klenk H.-P."/>
            <person name="Eisen J.A."/>
        </authorList>
    </citation>
    <scope>NUCLEOTIDE SEQUENCE</scope>
    <source>
        <strain>WB4</strain>
    </source>
</reference>
<dbReference type="STRING" id="694427.Palpr_2419"/>
<evidence type="ECO:0000256" key="2">
    <source>
        <dbReference type="ARBA" id="ARBA00009399"/>
    </source>
</evidence>
<accession>E4T757</accession>
<dbReference type="KEGG" id="ppn:Palpr_2419"/>
<dbReference type="PANTHER" id="PTHR38459">
    <property type="entry name" value="PROPHAGE BACTOPRENOL-LINKED GLUCOSE TRANSLOCASE HOMOLOG"/>
    <property type="match status" value="1"/>
</dbReference>
<feature type="transmembrane region" description="Helical" evidence="6">
    <location>
        <begin position="78"/>
        <end position="96"/>
    </location>
</feature>
<dbReference type="Pfam" id="PF04138">
    <property type="entry name" value="GtrA_DPMS_TM"/>
    <property type="match status" value="1"/>
</dbReference>
<dbReference type="EMBL" id="CP002345">
    <property type="protein sequence ID" value="ADQ80551.1"/>
    <property type="molecule type" value="Genomic_DNA"/>
</dbReference>
<keyword evidence="5 6" id="KW-0472">Membrane</keyword>
<evidence type="ECO:0000256" key="3">
    <source>
        <dbReference type="ARBA" id="ARBA00022692"/>
    </source>
</evidence>
<feature type="transmembrane region" description="Helical" evidence="6">
    <location>
        <begin position="38"/>
        <end position="58"/>
    </location>
</feature>
<comment type="similarity">
    <text evidence="2">Belongs to the GtrA family.</text>
</comment>
<dbReference type="AlphaFoldDB" id="E4T757"/>
<gene>
    <name evidence="8" type="ordered locus">Palpr_2419</name>
</gene>
<evidence type="ECO:0000256" key="6">
    <source>
        <dbReference type="SAM" id="Phobius"/>
    </source>
</evidence>
<feature type="domain" description="GtrA/DPMS transmembrane" evidence="7">
    <location>
        <begin position="19"/>
        <end position="129"/>
    </location>
</feature>
<keyword evidence="3 6" id="KW-0812">Transmembrane</keyword>
<feature type="transmembrane region" description="Helical" evidence="6">
    <location>
        <begin position="102"/>
        <end position="123"/>
    </location>
</feature>
<dbReference type="InterPro" id="IPR051401">
    <property type="entry name" value="GtrA_CellWall_Glycosyl"/>
</dbReference>
<organism evidence="8 9">
    <name type="scientific">Paludibacter propionicigenes (strain DSM 17365 / JCM 13257 / WB4)</name>
    <dbReference type="NCBI Taxonomy" id="694427"/>
    <lineage>
        <taxon>Bacteria</taxon>
        <taxon>Pseudomonadati</taxon>
        <taxon>Bacteroidota</taxon>
        <taxon>Bacteroidia</taxon>
        <taxon>Bacteroidales</taxon>
        <taxon>Paludibacteraceae</taxon>
        <taxon>Paludibacter</taxon>
    </lineage>
</organism>
<reference evidence="8 9" key="2">
    <citation type="journal article" date="2011" name="Stand. Genomic Sci.">
        <title>Complete genome sequence of Paludibacter propionicigenes type strain (WB4).</title>
        <authorList>
            <person name="Gronow S."/>
            <person name="Munk C."/>
            <person name="Lapidus A."/>
            <person name="Nolan M."/>
            <person name="Lucas S."/>
            <person name="Hammon N."/>
            <person name="Deshpande S."/>
            <person name="Cheng J.F."/>
            <person name="Tapia R."/>
            <person name="Han C."/>
            <person name="Goodwin L."/>
            <person name="Pitluck S."/>
            <person name="Liolios K."/>
            <person name="Ivanova N."/>
            <person name="Mavromatis K."/>
            <person name="Mikhailova N."/>
            <person name="Pati A."/>
            <person name="Chen A."/>
            <person name="Palaniappan K."/>
            <person name="Land M."/>
            <person name="Hauser L."/>
            <person name="Chang Y.J."/>
            <person name="Jeffries C.D."/>
            <person name="Brambilla E."/>
            <person name="Rohde M."/>
            <person name="Goker M."/>
            <person name="Detter J.C."/>
            <person name="Woyke T."/>
            <person name="Bristow J."/>
            <person name="Eisen J.A."/>
            <person name="Markowitz V."/>
            <person name="Hugenholtz P."/>
            <person name="Kyrpides N.C."/>
            <person name="Klenk H.P."/>
        </authorList>
    </citation>
    <scope>NUCLEOTIDE SEQUENCE [LARGE SCALE GENOMIC DNA]</scope>
    <source>
        <strain evidence="9">DSM 17365 / JCM 13257 / WB4</strain>
    </source>
</reference>
<dbReference type="eggNOG" id="COG2246">
    <property type="taxonomic scope" value="Bacteria"/>
</dbReference>
<dbReference type="PANTHER" id="PTHR38459:SF1">
    <property type="entry name" value="PROPHAGE BACTOPRENOL-LINKED GLUCOSE TRANSLOCASE HOMOLOG"/>
    <property type="match status" value="1"/>
</dbReference>
<keyword evidence="9" id="KW-1185">Reference proteome</keyword>
<dbReference type="InterPro" id="IPR007267">
    <property type="entry name" value="GtrA_DPMS_TM"/>
</dbReference>
<evidence type="ECO:0000313" key="9">
    <source>
        <dbReference type="Proteomes" id="UP000008718"/>
    </source>
</evidence>
<comment type="subcellular location">
    <subcellularLocation>
        <location evidence="1">Membrane</location>
        <topology evidence="1">Multi-pass membrane protein</topology>
    </subcellularLocation>
</comment>
<evidence type="ECO:0000256" key="5">
    <source>
        <dbReference type="ARBA" id="ARBA00023136"/>
    </source>
</evidence>